<dbReference type="EMBL" id="GDKF01001067">
    <property type="protein sequence ID" value="JAT77555.1"/>
    <property type="molecule type" value="Transcribed_RNA"/>
</dbReference>
<name>A0A1D2AF56_AUXPR</name>
<evidence type="ECO:0000313" key="1">
    <source>
        <dbReference type="EMBL" id="JAT77555.1"/>
    </source>
</evidence>
<sequence length="216" mass="23938">MSSLDQQRQFAEGLEDYLELHRAYVQVLEDLARSLQQIEPATPAKRTSSKALHRVLAKVPSHELESFIQGKEVRGPQPLPHLADRIEDELHVLEDLQSQIANRFGALDGQCQAWWDDAEVIRRLVSEPMSEGDGLDSTVPALLQQDALLMTEMLDRCSRETELVMRIQATVSLESDPATLSAQASILGLEPYLDAGALQTVASWLEARDDASPPTA</sequence>
<gene>
    <name evidence="1" type="ORF">g.55204</name>
</gene>
<proteinExistence type="predicted"/>
<protein>
    <submittedName>
        <fullName evidence="1">Uncharacterized protein</fullName>
    </submittedName>
</protein>
<accession>A0A1D2AF56</accession>
<organism evidence="1">
    <name type="scientific">Auxenochlorella protothecoides</name>
    <name type="common">Green microalga</name>
    <name type="synonym">Chlorella protothecoides</name>
    <dbReference type="NCBI Taxonomy" id="3075"/>
    <lineage>
        <taxon>Eukaryota</taxon>
        <taxon>Viridiplantae</taxon>
        <taxon>Chlorophyta</taxon>
        <taxon>core chlorophytes</taxon>
        <taxon>Trebouxiophyceae</taxon>
        <taxon>Chlorellales</taxon>
        <taxon>Chlorellaceae</taxon>
        <taxon>Auxenochlorella</taxon>
    </lineage>
</organism>
<dbReference type="AlphaFoldDB" id="A0A1D2AF56"/>
<reference evidence="1" key="1">
    <citation type="submission" date="2015-08" db="EMBL/GenBank/DDBJ databases">
        <authorList>
            <person name="Babu N.S."/>
            <person name="Beckwith C.J."/>
            <person name="Beseler K.G."/>
            <person name="Brison A."/>
            <person name="Carone J.V."/>
            <person name="Caskin T.P."/>
            <person name="Diamond M."/>
            <person name="Durham M.E."/>
            <person name="Foxe J.M."/>
            <person name="Go M."/>
            <person name="Henderson B.A."/>
            <person name="Jones I.B."/>
            <person name="McGettigan J.A."/>
            <person name="Micheletti S.J."/>
            <person name="Nasrallah M.E."/>
            <person name="Ortiz D."/>
            <person name="Piller C.R."/>
            <person name="Privatt S.R."/>
            <person name="Schneider S.L."/>
            <person name="Sharp S."/>
            <person name="Smith T.C."/>
            <person name="Stanton J.D."/>
            <person name="Ullery H.E."/>
            <person name="Wilson R.J."/>
            <person name="Serrano M.G."/>
            <person name="Buck G."/>
            <person name="Lee V."/>
            <person name="Wang Y."/>
            <person name="Carvalho R."/>
            <person name="Voegtly L."/>
            <person name="Shi R."/>
            <person name="Duckworth R."/>
            <person name="Johnson A."/>
            <person name="Loviza R."/>
            <person name="Walstead R."/>
            <person name="Shah Z."/>
            <person name="Kiflezghi M."/>
            <person name="Wade K."/>
            <person name="Ball S.L."/>
            <person name="Bradley K.W."/>
            <person name="Asai D.J."/>
            <person name="Bowman C.A."/>
            <person name="Russell D.A."/>
            <person name="Pope W.H."/>
            <person name="Jacobs-Sera D."/>
            <person name="Hendrix R.W."/>
            <person name="Hatfull G.F."/>
        </authorList>
    </citation>
    <scope>NUCLEOTIDE SEQUENCE</scope>
</reference>